<dbReference type="SMART" id="SM01321">
    <property type="entry name" value="Y1_Tnp"/>
    <property type="match status" value="1"/>
</dbReference>
<dbReference type="EMBL" id="SZVO01000011">
    <property type="protein sequence ID" value="TKT89785.1"/>
    <property type="molecule type" value="Genomic_DNA"/>
</dbReference>
<reference evidence="2 3" key="1">
    <citation type="submission" date="2019-05" db="EMBL/GenBank/DDBJ databases">
        <title>Dyadobacter AR-3-8 sp. nov., isolated from arctic soil.</title>
        <authorList>
            <person name="Chaudhary D.K."/>
        </authorList>
    </citation>
    <scope>NUCLEOTIDE SEQUENCE [LARGE SCALE GENOMIC DNA]</scope>
    <source>
        <strain evidence="2 3">AR-3-8</strain>
    </source>
</reference>
<feature type="domain" description="Transposase IS200-like" evidence="1">
    <location>
        <begin position="5"/>
        <end position="118"/>
    </location>
</feature>
<evidence type="ECO:0000313" key="3">
    <source>
        <dbReference type="Proteomes" id="UP000304900"/>
    </source>
</evidence>
<name>A0A4U6D0N1_9BACT</name>
<dbReference type="Gene3D" id="3.30.70.1290">
    <property type="entry name" value="Transposase IS200-like"/>
    <property type="match status" value="1"/>
</dbReference>
<dbReference type="SUPFAM" id="SSF143422">
    <property type="entry name" value="Transposase IS200-like"/>
    <property type="match status" value="1"/>
</dbReference>
<dbReference type="InterPro" id="IPR036515">
    <property type="entry name" value="Transposase_17_sf"/>
</dbReference>
<proteinExistence type="predicted"/>
<dbReference type="GO" id="GO:0003677">
    <property type="term" value="F:DNA binding"/>
    <property type="evidence" value="ECO:0007669"/>
    <property type="project" value="InterPro"/>
</dbReference>
<dbReference type="NCBIfam" id="NF033573">
    <property type="entry name" value="transpos_IS200"/>
    <property type="match status" value="1"/>
</dbReference>
<dbReference type="GO" id="GO:0006313">
    <property type="term" value="P:DNA transposition"/>
    <property type="evidence" value="ECO:0007669"/>
    <property type="project" value="InterPro"/>
</dbReference>
<dbReference type="PANTHER" id="PTHR33360">
    <property type="entry name" value="TRANSPOSASE FOR INSERTION SEQUENCE ELEMENT IS200"/>
    <property type="match status" value="1"/>
</dbReference>
<dbReference type="PANTHER" id="PTHR33360:SF2">
    <property type="entry name" value="TRANSPOSASE FOR INSERTION SEQUENCE ELEMENT IS200"/>
    <property type="match status" value="1"/>
</dbReference>
<protein>
    <submittedName>
        <fullName evidence="2">IS200/IS605 family transposase</fullName>
    </submittedName>
</protein>
<dbReference type="RefSeq" id="WP_137342416.1">
    <property type="nucleotide sequence ID" value="NZ_BSQH01000009.1"/>
</dbReference>
<keyword evidence="3" id="KW-1185">Reference proteome</keyword>
<accession>A0A4U6D0N1</accession>
<sequence length="158" mass="18647">MADTYTQLYIQIVFSVKGRESLIKKAWKDELYAYIGGIITKQKSKSLAINGMPDHIHIFIGYNPVISIPNLVEEIKTSSNKFLKEKFKAFGFNWQKGYGAFSYSRSQIDPVIKYIGNQEMHHKTRTFKEEYIKMLNDFEINYQEQYLFDFQNISTWDN</sequence>
<dbReference type="Pfam" id="PF01797">
    <property type="entry name" value="Y1_Tnp"/>
    <property type="match status" value="1"/>
</dbReference>
<dbReference type="OrthoDB" id="9797997at2"/>
<organism evidence="2 3">
    <name type="scientific">Dyadobacter frigoris</name>
    <dbReference type="NCBI Taxonomy" id="2576211"/>
    <lineage>
        <taxon>Bacteria</taxon>
        <taxon>Pseudomonadati</taxon>
        <taxon>Bacteroidota</taxon>
        <taxon>Cytophagia</taxon>
        <taxon>Cytophagales</taxon>
        <taxon>Spirosomataceae</taxon>
        <taxon>Dyadobacter</taxon>
    </lineage>
</organism>
<dbReference type="InterPro" id="IPR002686">
    <property type="entry name" value="Transposase_17"/>
</dbReference>
<gene>
    <name evidence="2" type="primary">tnpA</name>
    <name evidence="2" type="ORF">FDK13_22935</name>
</gene>
<evidence type="ECO:0000259" key="1">
    <source>
        <dbReference type="SMART" id="SM01321"/>
    </source>
</evidence>
<dbReference type="AlphaFoldDB" id="A0A4U6D0N1"/>
<evidence type="ECO:0000313" key="2">
    <source>
        <dbReference type="EMBL" id="TKT89785.1"/>
    </source>
</evidence>
<comment type="caution">
    <text evidence="2">The sequence shown here is derived from an EMBL/GenBank/DDBJ whole genome shotgun (WGS) entry which is preliminary data.</text>
</comment>
<dbReference type="GO" id="GO:0004803">
    <property type="term" value="F:transposase activity"/>
    <property type="evidence" value="ECO:0007669"/>
    <property type="project" value="InterPro"/>
</dbReference>
<dbReference type="Proteomes" id="UP000304900">
    <property type="component" value="Unassembled WGS sequence"/>
</dbReference>